<dbReference type="RefSeq" id="XP_068350787.1">
    <property type="nucleotide sequence ID" value="XM_068494833.1"/>
</dbReference>
<dbReference type="InterPro" id="IPR031410">
    <property type="entry name" value="SAXO4"/>
</dbReference>
<dbReference type="Pfam" id="PF15691">
    <property type="entry name" value="PPP1R32"/>
    <property type="match status" value="1"/>
</dbReference>
<dbReference type="OrthoDB" id="10263822at2759"/>
<dbReference type="EMBL" id="MLAK01001104">
    <property type="protein sequence ID" value="OHS97650.1"/>
    <property type="molecule type" value="Genomic_DNA"/>
</dbReference>
<dbReference type="VEuPathDB" id="TrichDB:TRFO_09361"/>
<feature type="compositionally biased region" description="Polar residues" evidence="1">
    <location>
        <begin position="28"/>
        <end position="37"/>
    </location>
</feature>
<evidence type="ECO:0000256" key="1">
    <source>
        <dbReference type="SAM" id="MobiDB-lite"/>
    </source>
</evidence>
<evidence type="ECO:0000313" key="3">
    <source>
        <dbReference type="Proteomes" id="UP000179807"/>
    </source>
</evidence>
<name>A0A1J4JER8_9EUKA</name>
<organism evidence="2 3">
    <name type="scientific">Tritrichomonas foetus</name>
    <dbReference type="NCBI Taxonomy" id="1144522"/>
    <lineage>
        <taxon>Eukaryota</taxon>
        <taxon>Metamonada</taxon>
        <taxon>Parabasalia</taxon>
        <taxon>Tritrichomonadida</taxon>
        <taxon>Tritrichomonadidae</taxon>
        <taxon>Tritrichomonas</taxon>
    </lineage>
</organism>
<accession>A0A1J4JER8</accession>
<reference evidence="2" key="1">
    <citation type="submission" date="2016-10" db="EMBL/GenBank/DDBJ databases">
        <authorList>
            <person name="Benchimol M."/>
            <person name="Almeida L.G."/>
            <person name="Vasconcelos A.T."/>
            <person name="Perreira-Neves A."/>
            <person name="Rosa I.A."/>
            <person name="Tasca T."/>
            <person name="Bogo M.R."/>
            <person name="de Souza W."/>
        </authorList>
    </citation>
    <scope>NUCLEOTIDE SEQUENCE [LARGE SCALE GENOMIC DNA]</scope>
    <source>
        <strain evidence="2">K</strain>
    </source>
</reference>
<sequence>MSAHWMSRGADTNSAAFYSTTYSSSYTRPNTTQNRSTFPELRPNDTSGFSSNNHVSPLELNPLNEKSIYQTSSHVAHSDASTVKTLMQPKPIARAVMEHSGFWHETEPNVLYESPAMRVSAAREREINANYLDPHTLKRMSHKNPIEGENHGAGPKWGSTTNNTAFCNHQTSHDRYWTMDRSLIGKKEHNGFTRQHVTLKEEPIDDMISTTKEAFTRPPRTRAAEVPNRTVMERSGFSNAAVPIINHKMMLSDVSADQLHPIEVNRLRHKNTPEHQNLYHPDPYLSTAQVSYQTPNRTITRALTAAAPIRHGSTGYLSNENVIAGPPGDPRYHKTGKTETTKRFVDPSTLRTRDITQTPNVVERSGYWAT</sequence>
<gene>
    <name evidence="2" type="ORF">TRFO_09361</name>
</gene>
<dbReference type="AlphaFoldDB" id="A0A1J4JER8"/>
<protein>
    <submittedName>
        <fullName evidence="2">Uncharacterized protein</fullName>
    </submittedName>
</protein>
<dbReference type="Proteomes" id="UP000179807">
    <property type="component" value="Unassembled WGS sequence"/>
</dbReference>
<comment type="caution">
    <text evidence="2">The sequence shown here is derived from an EMBL/GenBank/DDBJ whole genome shotgun (WGS) entry which is preliminary data.</text>
</comment>
<keyword evidence="3" id="KW-1185">Reference proteome</keyword>
<evidence type="ECO:0000313" key="2">
    <source>
        <dbReference type="EMBL" id="OHS97650.1"/>
    </source>
</evidence>
<feature type="region of interest" description="Disordered" evidence="1">
    <location>
        <begin position="23"/>
        <end position="59"/>
    </location>
</feature>
<feature type="compositionally biased region" description="Polar residues" evidence="1">
    <location>
        <begin position="44"/>
        <end position="55"/>
    </location>
</feature>
<proteinExistence type="predicted"/>
<dbReference type="GeneID" id="94829537"/>